<dbReference type="GO" id="GO:0005506">
    <property type="term" value="F:iron ion binding"/>
    <property type="evidence" value="ECO:0007669"/>
    <property type="project" value="InterPro"/>
</dbReference>
<dbReference type="PANTHER" id="PTHR11908">
    <property type="entry name" value="XANTHINE DEHYDROGENASE"/>
    <property type="match status" value="1"/>
</dbReference>
<proteinExistence type="predicted"/>
<evidence type="ECO:0000256" key="2">
    <source>
        <dbReference type="ARBA" id="ARBA00023002"/>
    </source>
</evidence>
<reference evidence="4" key="1">
    <citation type="submission" date="2022-01" db="EMBL/GenBank/DDBJ databases">
        <title>Nocardioidaceae gen. sp. A5X3R13.</title>
        <authorList>
            <person name="Lopez Marin M.A."/>
            <person name="Uhlik O."/>
        </authorList>
    </citation>
    <scope>NUCLEOTIDE SEQUENCE</scope>
    <source>
        <strain evidence="4">A5X3R13</strain>
    </source>
</reference>
<dbReference type="AlphaFoldDB" id="A0AA46TL44"/>
<dbReference type="GO" id="GO:0016491">
    <property type="term" value="F:oxidoreductase activity"/>
    <property type="evidence" value="ECO:0007669"/>
    <property type="project" value="UniProtKB-KW"/>
</dbReference>
<keyword evidence="5" id="KW-1185">Reference proteome</keyword>
<name>A0AA46TL44_9ACTN</name>
<dbReference type="InterPro" id="IPR046867">
    <property type="entry name" value="AldOxase/xan_DH_MoCoBD2"/>
</dbReference>
<keyword evidence="1" id="KW-0500">Molybdenum</keyword>
<dbReference type="SMART" id="SM01008">
    <property type="entry name" value="Ald_Xan_dh_C"/>
    <property type="match status" value="1"/>
</dbReference>
<dbReference type="InterPro" id="IPR016208">
    <property type="entry name" value="Ald_Oxase/xanthine_DH-like"/>
</dbReference>
<dbReference type="InterPro" id="IPR008274">
    <property type="entry name" value="AldOxase/xan_DH_MoCoBD1"/>
</dbReference>
<accession>A0AA46TL44</accession>
<dbReference type="Pfam" id="PF20256">
    <property type="entry name" value="MoCoBD_2"/>
    <property type="match status" value="1"/>
</dbReference>
<dbReference type="RefSeq" id="WP_271636244.1">
    <property type="nucleotide sequence ID" value="NZ_CP094970.1"/>
</dbReference>
<dbReference type="SUPFAM" id="SSF54665">
    <property type="entry name" value="CO dehydrogenase molybdoprotein N-domain-like"/>
    <property type="match status" value="1"/>
</dbReference>
<organism evidence="4 5">
    <name type="scientific">Solicola gregarius</name>
    <dbReference type="NCBI Taxonomy" id="2908642"/>
    <lineage>
        <taxon>Bacteria</taxon>
        <taxon>Bacillati</taxon>
        <taxon>Actinomycetota</taxon>
        <taxon>Actinomycetes</taxon>
        <taxon>Propionibacteriales</taxon>
        <taxon>Nocardioidaceae</taxon>
        <taxon>Solicola</taxon>
    </lineage>
</organism>
<evidence type="ECO:0000313" key="4">
    <source>
        <dbReference type="EMBL" id="UYM07281.1"/>
    </source>
</evidence>
<dbReference type="PANTHER" id="PTHR11908:SF132">
    <property type="entry name" value="ALDEHYDE OXIDASE 1-RELATED"/>
    <property type="match status" value="1"/>
</dbReference>
<evidence type="ECO:0000256" key="1">
    <source>
        <dbReference type="ARBA" id="ARBA00022505"/>
    </source>
</evidence>
<sequence length="765" mass="81412">MTEQIGLRAPRKEDHRLLVGDGRFGADVRPSHTVHVRIVRSPIAHGVVRGVDTTEAKAVRGVVDVVTAADLPSDLRIPVRLDVGEADLSAYLQPVLAKETVRYVGEPLAAVVAESAYVAEDAAELVDIDIDERDVLLDVDDGPALVADTLRLGFGDVDAAFEAAAKVVSTDVSIGRHTAVPMEPRALTVDYSPATGALDVFGATKVPVFNRHVLADLLGIDQNAIRMHAVDAGGGFGVRGEFYPEDFLIPWLATRLRRPMAWVEDRAEHLVAVNHSREQRHRVEAAFDSDGRLLGLRADVRHDNGAYVRTHGVIVPELTLAMLPGPYRVPAYAGRVRVMLTNKTPCGTYRAPGRFEGTTAREQLFDKAAAELGVDRVELRRRNLLSPAELPHTRAMNTLGTDVVLDAGDYPGLLDRALAKVDDLEWRELVRGARAAGRRVGLGVSMFLEKSGLGPHDTADVEITSTGRIRVHSGGTSLGQGIETVLAQIVADEFGVDIDQVDVVNGDTLLQPYGTGSWASRSTVVAGSAVRGAGREVAARMRDLGARMLEVSPDDVEVTAAQVRVRGAAMNAVTFADVWRASQPGSTWLAADEPAGLYARHRFSVDHMTYPYGAHVCVAEIDPGTGGIEVLRYLVAYEVGRAVNPTLVEGQLRGGVAQGVGGALLERFSYDDAGQPQATTFMDYLMPTASEVPVVDLVVCEDAPATTNPLGVRGAGEGGLTGAGAAIASAVSDALDLPSIGELPITPGAVIGYVRQAASESGNRQ</sequence>
<dbReference type="KEGG" id="sgrg:L0C25_09460"/>
<feature type="domain" description="Aldehyde oxidase/xanthine dehydrogenase a/b hammerhead" evidence="3">
    <location>
        <begin position="19"/>
        <end position="134"/>
    </location>
</feature>
<dbReference type="Gene3D" id="3.90.1170.50">
    <property type="entry name" value="Aldehyde oxidase/xanthine dehydrogenase, a/b hammerhead"/>
    <property type="match status" value="1"/>
</dbReference>
<dbReference type="Gene3D" id="3.30.365.10">
    <property type="entry name" value="Aldehyde oxidase/xanthine dehydrogenase, molybdopterin binding domain"/>
    <property type="match status" value="4"/>
</dbReference>
<keyword evidence="2" id="KW-0560">Oxidoreductase</keyword>
<dbReference type="Proteomes" id="UP001164390">
    <property type="component" value="Chromosome"/>
</dbReference>
<dbReference type="InterPro" id="IPR036856">
    <property type="entry name" value="Ald_Oxase/Xan_DH_a/b_sf"/>
</dbReference>
<dbReference type="Pfam" id="PF01315">
    <property type="entry name" value="Ald_Xan_dh_C"/>
    <property type="match status" value="1"/>
</dbReference>
<dbReference type="InterPro" id="IPR037165">
    <property type="entry name" value="AldOxase/xan_DH_Mopterin-bd_sf"/>
</dbReference>
<dbReference type="EMBL" id="CP094970">
    <property type="protein sequence ID" value="UYM07281.1"/>
    <property type="molecule type" value="Genomic_DNA"/>
</dbReference>
<gene>
    <name evidence="4" type="ORF">L0C25_09460</name>
</gene>
<dbReference type="SUPFAM" id="SSF56003">
    <property type="entry name" value="Molybdenum cofactor-binding domain"/>
    <property type="match status" value="1"/>
</dbReference>
<evidence type="ECO:0000259" key="3">
    <source>
        <dbReference type="SMART" id="SM01008"/>
    </source>
</evidence>
<dbReference type="InterPro" id="IPR000674">
    <property type="entry name" value="Ald_Oxase/Xan_DH_a/b"/>
</dbReference>
<evidence type="ECO:0000313" key="5">
    <source>
        <dbReference type="Proteomes" id="UP001164390"/>
    </source>
</evidence>
<dbReference type="Pfam" id="PF02738">
    <property type="entry name" value="MoCoBD_1"/>
    <property type="match status" value="1"/>
</dbReference>
<protein>
    <submittedName>
        <fullName evidence="4">Xanthine dehydrogenase family protein molybdopterin-binding subunit</fullName>
    </submittedName>
</protein>